<organism evidence="1">
    <name type="scientific">Cacopsylla melanoneura</name>
    <dbReference type="NCBI Taxonomy" id="428564"/>
    <lineage>
        <taxon>Eukaryota</taxon>
        <taxon>Metazoa</taxon>
        <taxon>Ecdysozoa</taxon>
        <taxon>Arthropoda</taxon>
        <taxon>Hexapoda</taxon>
        <taxon>Insecta</taxon>
        <taxon>Pterygota</taxon>
        <taxon>Neoptera</taxon>
        <taxon>Paraneoptera</taxon>
        <taxon>Hemiptera</taxon>
        <taxon>Sternorrhyncha</taxon>
        <taxon>Psylloidea</taxon>
        <taxon>Psyllidae</taxon>
        <taxon>Psyllinae</taxon>
        <taxon>Cacopsylla</taxon>
    </lineage>
</organism>
<dbReference type="EMBL" id="HBUF01533192">
    <property type="protein sequence ID" value="CAG6752404.1"/>
    <property type="molecule type" value="Transcribed_RNA"/>
</dbReference>
<protein>
    <submittedName>
        <fullName evidence="1">Uncharacterized protein</fullName>
    </submittedName>
</protein>
<accession>A0A8D8LIZ2</accession>
<dbReference type="EMBL" id="HBUF01197079">
    <property type="protein sequence ID" value="CAG6660467.1"/>
    <property type="molecule type" value="Transcribed_RNA"/>
</dbReference>
<proteinExistence type="predicted"/>
<evidence type="ECO:0000313" key="1">
    <source>
        <dbReference type="EMBL" id="CAG6611525.1"/>
    </source>
</evidence>
<sequence length="269" mass="29663">MEKTPVNKLRCLPKEFDPRSPTIDFNRTPIMVVDSPSSYGSSTSQNVSFKSVLDESYDSFDLNLSREDPSPIVSQLSLEIETSCNLDTECDSNSQDTNQISPDNSAVDSKPKLISIITEEPKKQAPSTPGVESPQVENITSAKVSEKAAPAAKKIIFSPSMAKNCSNKMVTSSPCKVNTSFTCHMDDENMADQGSPQQSKVKTPRTPLALVNKQSNSPLNIIRAKHWKDFQEEREKRGILDSENVLPPFKMTATSVPPKVPVKRLHPLI</sequence>
<dbReference type="EMBL" id="HBUF01021933">
    <property type="protein sequence ID" value="CAG6611525.1"/>
    <property type="molecule type" value="Transcribed_RNA"/>
</dbReference>
<dbReference type="EMBL" id="HBUF01533191">
    <property type="protein sequence ID" value="CAG6752403.1"/>
    <property type="molecule type" value="Transcribed_RNA"/>
</dbReference>
<dbReference type="EMBL" id="HBUF01373038">
    <property type="protein sequence ID" value="CAG6727051.1"/>
    <property type="molecule type" value="Transcribed_RNA"/>
</dbReference>
<name>A0A8D8LIZ2_9HEMI</name>
<dbReference type="EMBL" id="HBUF01373039">
    <property type="protein sequence ID" value="CAG6727052.1"/>
    <property type="molecule type" value="Transcribed_RNA"/>
</dbReference>
<dbReference type="EMBL" id="HBUF01373037">
    <property type="protein sequence ID" value="CAG6727050.1"/>
    <property type="molecule type" value="Transcribed_RNA"/>
</dbReference>
<reference evidence="1" key="1">
    <citation type="submission" date="2021-05" db="EMBL/GenBank/DDBJ databases">
        <authorList>
            <person name="Alioto T."/>
            <person name="Alioto T."/>
            <person name="Gomez Garrido J."/>
        </authorList>
    </citation>
    <scope>NUCLEOTIDE SEQUENCE</scope>
</reference>
<dbReference type="EMBL" id="HBUF01197081">
    <property type="protein sequence ID" value="CAG6660468.1"/>
    <property type="molecule type" value="Transcribed_RNA"/>
</dbReference>
<dbReference type="AlphaFoldDB" id="A0A8D8LIZ2"/>